<evidence type="ECO:0000313" key="3">
    <source>
        <dbReference type="Proteomes" id="UP000187203"/>
    </source>
</evidence>
<reference evidence="3" key="1">
    <citation type="submission" date="2013-09" db="EMBL/GenBank/DDBJ databases">
        <title>Corchorus olitorius genome sequencing.</title>
        <authorList>
            <person name="Alam M."/>
            <person name="Haque M.S."/>
            <person name="Islam M.S."/>
            <person name="Emdad E.M."/>
            <person name="Islam M.M."/>
            <person name="Ahmed B."/>
            <person name="Halim A."/>
            <person name="Hossen Q.M.M."/>
            <person name="Hossain M.Z."/>
            <person name="Ahmed R."/>
            <person name="Khan M.M."/>
            <person name="Islam R."/>
            <person name="Rashid M.M."/>
            <person name="Khan S.A."/>
            <person name="Rahman M.S."/>
            <person name="Alam M."/>
            <person name="Yahiya A.S."/>
            <person name="Khan M.S."/>
            <person name="Azam M.S."/>
            <person name="Haque T."/>
            <person name="Lashkar M.Z.H."/>
            <person name="Akhand A.I."/>
            <person name="Morshed G."/>
            <person name="Roy S."/>
            <person name="Uddin K.S."/>
            <person name="Rabeya T."/>
            <person name="Hossain A.S."/>
            <person name="Chowdhury A."/>
            <person name="Snigdha A.R."/>
            <person name="Mortoza M.S."/>
            <person name="Matin S.A."/>
            <person name="Hoque S.M.E."/>
            <person name="Islam M.K."/>
            <person name="Roy D.K."/>
            <person name="Haider R."/>
            <person name="Moosa M.M."/>
            <person name="Elias S.M."/>
            <person name="Hasan A.M."/>
            <person name="Jahan S."/>
            <person name="Shafiuddin M."/>
            <person name="Mahmood N."/>
            <person name="Shommy N.S."/>
        </authorList>
    </citation>
    <scope>NUCLEOTIDE SEQUENCE [LARGE SCALE GENOMIC DNA]</scope>
    <source>
        <strain evidence="3">cv. O-4</strain>
    </source>
</reference>
<feature type="compositionally biased region" description="Basic and acidic residues" evidence="1">
    <location>
        <begin position="1"/>
        <end position="18"/>
    </location>
</feature>
<comment type="caution">
    <text evidence="2">The sequence shown here is derived from an EMBL/GenBank/DDBJ whole genome shotgun (WGS) entry which is preliminary data.</text>
</comment>
<protein>
    <submittedName>
        <fullName evidence="2">Uncharacterized protein</fullName>
    </submittedName>
</protein>
<feature type="region of interest" description="Disordered" evidence="1">
    <location>
        <begin position="208"/>
        <end position="322"/>
    </location>
</feature>
<feature type="compositionally biased region" description="Polar residues" evidence="1">
    <location>
        <begin position="229"/>
        <end position="238"/>
    </location>
</feature>
<sequence length="322" mass="34281">MCKKTESVKAVDEGDKRGPWMIVSNRKDRKSRGRYRRRSSNRRRRSGTRNRRSRSTQKTDQVWRPKAEISNFEIQNSEKLGTTSPLDVAGPSGISVGAQVVDQLVLGLLVDEPNSPLEANSIGLVDQKPILVEKKQIRVKQSALSAASVLSTLLEAGYSPDTAQHSINLSTPFLVKSSEANGSIQQLGQLSNEHGTTCDRASGEIIGNQIPRDASSGQCQSGGRADSGGNCNSPTRGSGNEEDLDFGMDGRNVAPGGLVRHKDPDGRGGITGVTEAGSDQGDERETDCNPDADEVGTAKLSPGSDQIEDGGNENSVSPKGNL</sequence>
<organism evidence="2 3">
    <name type="scientific">Corchorus olitorius</name>
    <dbReference type="NCBI Taxonomy" id="93759"/>
    <lineage>
        <taxon>Eukaryota</taxon>
        <taxon>Viridiplantae</taxon>
        <taxon>Streptophyta</taxon>
        <taxon>Embryophyta</taxon>
        <taxon>Tracheophyta</taxon>
        <taxon>Spermatophyta</taxon>
        <taxon>Magnoliopsida</taxon>
        <taxon>eudicotyledons</taxon>
        <taxon>Gunneridae</taxon>
        <taxon>Pentapetalae</taxon>
        <taxon>rosids</taxon>
        <taxon>malvids</taxon>
        <taxon>Malvales</taxon>
        <taxon>Malvaceae</taxon>
        <taxon>Grewioideae</taxon>
        <taxon>Apeibeae</taxon>
        <taxon>Corchorus</taxon>
    </lineage>
</organism>
<evidence type="ECO:0000256" key="1">
    <source>
        <dbReference type="SAM" id="MobiDB-lite"/>
    </source>
</evidence>
<feature type="compositionally biased region" description="Polar residues" evidence="1">
    <location>
        <begin position="312"/>
        <end position="322"/>
    </location>
</feature>
<accession>A0A1R3KA37</accession>
<feature type="compositionally biased region" description="Basic residues" evidence="1">
    <location>
        <begin position="27"/>
        <end position="55"/>
    </location>
</feature>
<dbReference type="EMBL" id="AWUE01014355">
    <property type="protein sequence ID" value="OMP03965.1"/>
    <property type="molecule type" value="Genomic_DNA"/>
</dbReference>
<feature type="region of interest" description="Disordered" evidence="1">
    <location>
        <begin position="1"/>
        <end position="62"/>
    </location>
</feature>
<keyword evidence="3" id="KW-1185">Reference proteome</keyword>
<proteinExistence type="predicted"/>
<dbReference type="Proteomes" id="UP000187203">
    <property type="component" value="Unassembled WGS sequence"/>
</dbReference>
<dbReference type="AlphaFoldDB" id="A0A1R3KA37"/>
<name>A0A1R3KA37_9ROSI</name>
<gene>
    <name evidence="2" type="ORF">COLO4_10057</name>
</gene>
<evidence type="ECO:0000313" key="2">
    <source>
        <dbReference type="EMBL" id="OMP03965.1"/>
    </source>
</evidence>